<keyword evidence="3" id="KW-1185">Reference proteome</keyword>
<dbReference type="InterPro" id="IPR027417">
    <property type="entry name" value="P-loop_NTPase"/>
</dbReference>
<reference evidence="2 3" key="1">
    <citation type="submission" date="2013-08" db="EMBL/GenBank/DDBJ databases">
        <authorList>
            <consortium name="DOE Joint Genome Institute"/>
            <person name="Eisen J."/>
            <person name="Huntemann M."/>
            <person name="Han J."/>
            <person name="Chen A."/>
            <person name="Kyrpides N."/>
            <person name="Mavromatis K."/>
            <person name="Markowitz V."/>
            <person name="Palaniappan K."/>
            <person name="Ivanova N."/>
            <person name="Schaumberg A."/>
            <person name="Pati A."/>
            <person name="Liolios K."/>
            <person name="Nordberg H.P."/>
            <person name="Cantor M.N."/>
            <person name="Hua S.X."/>
            <person name="Woyke T."/>
        </authorList>
    </citation>
    <scope>NUCLEOTIDE SEQUENCE [LARGE SCALE GENOMIC DNA]</scope>
    <source>
        <strain evidence="2 3">DSM 2278</strain>
    </source>
</reference>
<dbReference type="GO" id="GO:0004386">
    <property type="term" value="F:helicase activity"/>
    <property type="evidence" value="ECO:0007669"/>
    <property type="project" value="UniProtKB-KW"/>
</dbReference>
<dbReference type="PANTHER" id="PTHR47396">
    <property type="entry name" value="TYPE I RESTRICTION ENZYME ECOKI R PROTEIN"/>
    <property type="match status" value="1"/>
</dbReference>
<dbReference type="EMBL" id="AZAJ01000001">
    <property type="protein sequence ID" value="ETA67808.1"/>
    <property type="molecule type" value="Genomic_DNA"/>
</dbReference>
<protein>
    <submittedName>
        <fullName evidence="2">Helicase, type I site-specific restriction-modification system restriction subunit</fullName>
    </submittedName>
</protein>
<dbReference type="PANTHER" id="PTHR47396:SF1">
    <property type="entry name" value="ATP-DEPENDENT HELICASE IRC3-RELATED"/>
    <property type="match status" value="1"/>
</dbReference>
<dbReference type="GO" id="GO:0009307">
    <property type="term" value="P:DNA restriction-modification system"/>
    <property type="evidence" value="ECO:0007669"/>
    <property type="project" value="UniProtKB-KW"/>
</dbReference>
<keyword evidence="2" id="KW-0547">Nucleotide-binding</keyword>
<accession>W9DQM2</accession>
<dbReference type="GO" id="GO:0003677">
    <property type="term" value="F:DNA binding"/>
    <property type="evidence" value="ECO:0007669"/>
    <property type="project" value="UniProtKB-KW"/>
</dbReference>
<dbReference type="Pfam" id="PF00271">
    <property type="entry name" value="Helicase_C"/>
    <property type="match status" value="1"/>
</dbReference>
<organism evidence="2 3">
    <name type="scientific">Methanolobus tindarius DSM 2278</name>
    <dbReference type="NCBI Taxonomy" id="1090322"/>
    <lineage>
        <taxon>Archaea</taxon>
        <taxon>Methanobacteriati</taxon>
        <taxon>Methanobacteriota</taxon>
        <taxon>Stenosarchaea group</taxon>
        <taxon>Methanomicrobia</taxon>
        <taxon>Methanosarcinales</taxon>
        <taxon>Methanosarcinaceae</taxon>
        <taxon>Methanolobus</taxon>
    </lineage>
</organism>
<dbReference type="InterPro" id="IPR050742">
    <property type="entry name" value="Helicase_Restrict-Modif_Enz"/>
</dbReference>
<dbReference type="InterPro" id="IPR029464">
    <property type="entry name" value="HSDR_N"/>
</dbReference>
<dbReference type="InterPro" id="IPR001650">
    <property type="entry name" value="Helicase_C-like"/>
</dbReference>
<dbReference type="GO" id="GO:0005829">
    <property type="term" value="C:cytosol"/>
    <property type="evidence" value="ECO:0007669"/>
    <property type="project" value="TreeGrafter"/>
</dbReference>
<dbReference type="Gene3D" id="3.90.1570.30">
    <property type="match status" value="1"/>
</dbReference>
<dbReference type="SMART" id="SM00487">
    <property type="entry name" value="DEXDc"/>
    <property type="match status" value="1"/>
</dbReference>
<dbReference type="NCBIfam" id="NF046051">
    <property type="entry name" value="restrict_EcoAI"/>
    <property type="match status" value="1"/>
</dbReference>
<dbReference type="RefSeq" id="WP_023844944.1">
    <property type="nucleotide sequence ID" value="NZ_AZAJ01000001.1"/>
</dbReference>
<dbReference type="Pfam" id="PF08463">
    <property type="entry name" value="EcoEI_R_C"/>
    <property type="match status" value="1"/>
</dbReference>
<feature type="domain" description="Helicase ATP-binding" evidence="1">
    <location>
        <begin position="181"/>
        <end position="341"/>
    </location>
</feature>
<evidence type="ECO:0000313" key="2">
    <source>
        <dbReference type="EMBL" id="ETA67808.1"/>
    </source>
</evidence>
<keyword evidence="2" id="KW-0378">Hydrolase</keyword>
<dbReference type="Pfam" id="PF13588">
    <property type="entry name" value="HSDR_N_2"/>
    <property type="match status" value="1"/>
</dbReference>
<dbReference type="GO" id="GO:0009035">
    <property type="term" value="F:type I site-specific deoxyribonuclease activity"/>
    <property type="evidence" value="ECO:0007669"/>
    <property type="project" value="UniProtKB-EC"/>
</dbReference>
<dbReference type="InterPro" id="IPR006935">
    <property type="entry name" value="Helicase/UvrB_N"/>
</dbReference>
<dbReference type="GO" id="GO:0005524">
    <property type="term" value="F:ATP binding"/>
    <property type="evidence" value="ECO:0007669"/>
    <property type="project" value="UniProtKB-KW"/>
</dbReference>
<dbReference type="InterPro" id="IPR014001">
    <property type="entry name" value="Helicase_ATP-bd"/>
</dbReference>
<keyword evidence="2" id="KW-0347">Helicase</keyword>
<dbReference type="OrthoDB" id="11644at2157"/>
<dbReference type="Gene3D" id="3.40.50.300">
    <property type="entry name" value="P-loop containing nucleotide triphosphate hydrolases"/>
    <property type="match status" value="2"/>
</dbReference>
<gene>
    <name evidence="2" type="ORF">MettiDRAFT_1243</name>
</gene>
<evidence type="ECO:0000259" key="1">
    <source>
        <dbReference type="PROSITE" id="PS51192"/>
    </source>
</evidence>
<dbReference type="InterPro" id="IPR013670">
    <property type="entry name" value="EcoEI_R_C_dom"/>
</dbReference>
<dbReference type="AlphaFoldDB" id="W9DQM2"/>
<dbReference type="SUPFAM" id="SSF52540">
    <property type="entry name" value="P-loop containing nucleoside triphosphate hydrolases"/>
    <property type="match status" value="2"/>
</dbReference>
<dbReference type="Pfam" id="PF04851">
    <property type="entry name" value="ResIII"/>
    <property type="match status" value="1"/>
</dbReference>
<dbReference type="CDD" id="cd18799">
    <property type="entry name" value="SF2_C_EcoAI-like"/>
    <property type="match status" value="1"/>
</dbReference>
<dbReference type="CDD" id="cd18032">
    <property type="entry name" value="DEXHc_RE_I_III_res"/>
    <property type="match status" value="1"/>
</dbReference>
<dbReference type="Proteomes" id="UP000019483">
    <property type="component" value="Unassembled WGS sequence"/>
</dbReference>
<sequence>MDEVNKQELSERDICTKYITPAIKKSGWDIHTQMREEVYLTAGRVLVHGQKATRGERKRADYVLYYKQNIPVAVVEAKDNKHTVGDGMQQALSYAQMLDVPFAFSSNGDAFLQHDKTGLYDAVEREISLNDFPSPSELWEYYCRWKGITDENSKIVTQDYYSFLGKEPRYYQTIAINRTIEAIAKGQDRILLVMATGTGKTYTAFQIIWRLWKSRTKKRILFLADRNILVDQTKKNDFKPFGSAMTKVKDRQVDKSYEIYLSLYQAVTGSEEEKNIYKQFSPDFFDLVIVDECHRGSADENSAWRDILEYFSSATQIGLTATPKETENISNIHYFGEPIYTYSLKQGIDDGFLAPYRVIRIDIDKDLQGWRPEKDKVDRYGRVIEDRIYNQKDYDRSIVLDKRTQLVAREVTEFLQSTDPFSKTIVFCENIDHAERMRKELVNANPELARDSKYIMRITGDEKEGKAEIDNFAMPESKYPVIATTSKLLGTGVDIQTCKLIVLDKRIQSMTEFKQIIGRGTRIQEEYDKLYFTIMDFKKATELFADPDFDGDAEEVYVGPGVKALAPQILGNKVKPYMVDDVDAKVVAVRKQYYGPDGKLITESLTDYTKRTVLDEFSSLDSFLKYWSEADKKQAIMEELIEKGLLLEDLAEEVGKEYDPFDLICHVVYDQPPLSRRERANKLKGSGYFAKYGDKARAVLDALLQKYSDEGLENLESLDVLKVEPLSKYGTPIEIINMFGGKSNYLEAIRAMESQLYMAEA</sequence>
<comment type="caution">
    <text evidence="2">The sequence shown here is derived from an EMBL/GenBank/DDBJ whole genome shotgun (WGS) entry which is preliminary data.</text>
</comment>
<keyword evidence="2" id="KW-0067">ATP-binding</keyword>
<proteinExistence type="predicted"/>
<name>W9DQM2_METTI</name>
<evidence type="ECO:0000313" key="3">
    <source>
        <dbReference type="Proteomes" id="UP000019483"/>
    </source>
</evidence>
<dbReference type="PROSITE" id="PS51192">
    <property type="entry name" value="HELICASE_ATP_BIND_1"/>
    <property type="match status" value="1"/>
</dbReference>
<dbReference type="STRING" id="1090322.MettiDRAFT_1243"/>